<evidence type="ECO:0000256" key="1">
    <source>
        <dbReference type="SAM" id="MobiDB-lite"/>
    </source>
</evidence>
<sequence>MSKRYCYKYCTLLISSFAANSTKLILNGETPLLFHPSLQLCNAKHWIISNLKECTAGERSGPALYSITELVEADAPKRLRDQYIHSINHLSSGKVVIATCDSFLLNLVHLAPLLTATPHTNFIRNQIRRPFTFKQLHESGTLIALLADMEVAALLGFADSFFPTINQSDVKAACQKPEDILPFVLCIWYAHTNSKGMHPCTNQETGTKLLLKEAILKACKYNTRVAAEAQAALANGNLHNHHNDLFNCTSQRGQHHQASQPKAAPAHYSKTHDLEQQILGLQQQLKEKCAEENLPLQTRRQAYLSLSVCVIAFYAGVCVSLLQVHVSAGLSAQPKTKRPRTQQQWQMQLADKS</sequence>
<reference evidence="3 4" key="1">
    <citation type="journal article" date="2019" name="Nat. Ecol. Evol.">
        <title>Megaphylogeny resolves global patterns of mushroom evolution.</title>
        <authorList>
            <person name="Varga T."/>
            <person name="Krizsan K."/>
            <person name="Foldi C."/>
            <person name="Dima B."/>
            <person name="Sanchez-Garcia M."/>
            <person name="Sanchez-Ramirez S."/>
            <person name="Szollosi G.J."/>
            <person name="Szarkandi J.G."/>
            <person name="Papp V."/>
            <person name="Albert L."/>
            <person name="Andreopoulos W."/>
            <person name="Angelini C."/>
            <person name="Antonin V."/>
            <person name="Barry K.W."/>
            <person name="Bougher N.L."/>
            <person name="Buchanan P."/>
            <person name="Buyck B."/>
            <person name="Bense V."/>
            <person name="Catcheside P."/>
            <person name="Chovatia M."/>
            <person name="Cooper J."/>
            <person name="Damon W."/>
            <person name="Desjardin D."/>
            <person name="Finy P."/>
            <person name="Geml J."/>
            <person name="Haridas S."/>
            <person name="Hughes K."/>
            <person name="Justo A."/>
            <person name="Karasinski D."/>
            <person name="Kautmanova I."/>
            <person name="Kiss B."/>
            <person name="Kocsube S."/>
            <person name="Kotiranta H."/>
            <person name="LaButti K.M."/>
            <person name="Lechner B.E."/>
            <person name="Liimatainen K."/>
            <person name="Lipzen A."/>
            <person name="Lukacs Z."/>
            <person name="Mihaltcheva S."/>
            <person name="Morgado L.N."/>
            <person name="Niskanen T."/>
            <person name="Noordeloos M.E."/>
            <person name="Ohm R.A."/>
            <person name="Ortiz-Santana B."/>
            <person name="Ovrebo C."/>
            <person name="Racz N."/>
            <person name="Riley R."/>
            <person name="Savchenko A."/>
            <person name="Shiryaev A."/>
            <person name="Soop K."/>
            <person name="Spirin V."/>
            <person name="Szebenyi C."/>
            <person name="Tomsovsky M."/>
            <person name="Tulloss R.E."/>
            <person name="Uehling J."/>
            <person name="Grigoriev I.V."/>
            <person name="Vagvolgyi C."/>
            <person name="Papp T."/>
            <person name="Martin F.M."/>
            <person name="Miettinen O."/>
            <person name="Hibbett D.S."/>
            <person name="Nagy L.G."/>
        </authorList>
    </citation>
    <scope>NUCLEOTIDE SEQUENCE [LARGE SCALE GENOMIC DNA]</scope>
    <source>
        <strain evidence="3 4">CBS 309.79</strain>
    </source>
</reference>
<name>A0A5C3Q2F5_9AGAR</name>
<keyword evidence="2" id="KW-0812">Transmembrane</keyword>
<dbReference type="OrthoDB" id="3033273at2759"/>
<feature type="transmembrane region" description="Helical" evidence="2">
    <location>
        <begin position="303"/>
        <end position="330"/>
    </location>
</feature>
<dbReference type="EMBL" id="ML178869">
    <property type="protein sequence ID" value="TFK96001.1"/>
    <property type="molecule type" value="Genomic_DNA"/>
</dbReference>
<proteinExistence type="predicted"/>
<keyword evidence="2" id="KW-1133">Transmembrane helix</keyword>
<dbReference type="Proteomes" id="UP000305067">
    <property type="component" value="Unassembled WGS sequence"/>
</dbReference>
<gene>
    <name evidence="3" type="ORF">BDV98DRAFT_586681</name>
</gene>
<evidence type="ECO:0000313" key="3">
    <source>
        <dbReference type="EMBL" id="TFK96001.1"/>
    </source>
</evidence>
<keyword evidence="4" id="KW-1185">Reference proteome</keyword>
<organism evidence="3 4">
    <name type="scientific">Pterulicium gracile</name>
    <dbReference type="NCBI Taxonomy" id="1884261"/>
    <lineage>
        <taxon>Eukaryota</taxon>
        <taxon>Fungi</taxon>
        <taxon>Dikarya</taxon>
        <taxon>Basidiomycota</taxon>
        <taxon>Agaricomycotina</taxon>
        <taxon>Agaricomycetes</taxon>
        <taxon>Agaricomycetidae</taxon>
        <taxon>Agaricales</taxon>
        <taxon>Pleurotineae</taxon>
        <taxon>Pterulaceae</taxon>
        <taxon>Pterulicium</taxon>
    </lineage>
</organism>
<evidence type="ECO:0000256" key="2">
    <source>
        <dbReference type="SAM" id="Phobius"/>
    </source>
</evidence>
<keyword evidence="2" id="KW-0472">Membrane</keyword>
<protein>
    <submittedName>
        <fullName evidence="3">Uncharacterized protein</fullName>
    </submittedName>
</protein>
<accession>A0A5C3Q2F5</accession>
<feature type="region of interest" description="Disordered" evidence="1">
    <location>
        <begin position="330"/>
        <end position="353"/>
    </location>
</feature>
<dbReference type="AlphaFoldDB" id="A0A5C3Q2F5"/>
<evidence type="ECO:0000313" key="4">
    <source>
        <dbReference type="Proteomes" id="UP000305067"/>
    </source>
</evidence>